<protein>
    <submittedName>
        <fullName evidence="4">TetR/AcrR family transcriptional regulator</fullName>
    </submittedName>
</protein>
<dbReference type="InterPro" id="IPR009057">
    <property type="entry name" value="Homeodomain-like_sf"/>
</dbReference>
<dbReference type="InterPro" id="IPR001647">
    <property type="entry name" value="HTH_TetR"/>
</dbReference>
<name>A0A371J1U1_9FIRM</name>
<dbReference type="AlphaFoldDB" id="A0A371J1U1"/>
<feature type="domain" description="HTH tetR-type" evidence="3">
    <location>
        <begin position="6"/>
        <end position="66"/>
    </location>
</feature>
<feature type="DNA-binding region" description="H-T-H motif" evidence="2">
    <location>
        <begin position="29"/>
        <end position="48"/>
    </location>
</feature>
<gene>
    <name evidence="4" type="ORF">CG710_021445</name>
</gene>
<keyword evidence="5" id="KW-1185">Reference proteome</keyword>
<dbReference type="GO" id="GO:0003677">
    <property type="term" value="F:DNA binding"/>
    <property type="evidence" value="ECO:0007669"/>
    <property type="project" value="UniProtKB-UniRule"/>
</dbReference>
<evidence type="ECO:0000313" key="5">
    <source>
        <dbReference type="Proteomes" id="UP000216411"/>
    </source>
</evidence>
<dbReference type="OrthoDB" id="9808476at2"/>
<evidence type="ECO:0000259" key="3">
    <source>
        <dbReference type="PROSITE" id="PS50977"/>
    </source>
</evidence>
<dbReference type="PANTHER" id="PTHR43479:SF11">
    <property type="entry name" value="ACREF_ENVCD OPERON REPRESSOR-RELATED"/>
    <property type="match status" value="1"/>
</dbReference>
<dbReference type="InterPro" id="IPR050624">
    <property type="entry name" value="HTH-type_Tx_Regulator"/>
</dbReference>
<reference evidence="4 5" key="1">
    <citation type="journal article" date="2017" name="Genome Announc.">
        <title>Draft Genome Sequence of a Sporulating and Motile Strain of Lachnotalea glycerini Isolated from Water in Quebec City, Canada.</title>
        <authorList>
            <person name="Maheux A.F."/>
            <person name="Boudreau D.K."/>
            <person name="Berube E."/>
            <person name="Boissinot M."/>
            <person name="Raymond F."/>
            <person name="Brodeur S."/>
            <person name="Corbeil J."/>
            <person name="Isabel S."/>
            <person name="Omar R.F."/>
            <person name="Bergeron M.G."/>
        </authorList>
    </citation>
    <scope>NUCLEOTIDE SEQUENCE [LARGE SCALE GENOMIC DNA]</scope>
    <source>
        <strain evidence="4 5">CCRI-19302</strain>
    </source>
</reference>
<dbReference type="Gene3D" id="1.10.357.10">
    <property type="entry name" value="Tetracycline Repressor, domain 2"/>
    <property type="match status" value="1"/>
</dbReference>
<dbReference type="EMBL" id="NOKA02000134">
    <property type="protein sequence ID" value="RDY26750.1"/>
    <property type="molecule type" value="Genomic_DNA"/>
</dbReference>
<proteinExistence type="predicted"/>
<accession>A0A371J1U1</accession>
<dbReference type="PANTHER" id="PTHR43479">
    <property type="entry name" value="ACREF/ENVCD OPERON REPRESSOR-RELATED"/>
    <property type="match status" value="1"/>
</dbReference>
<sequence>MGGECLDTRETILQNALELFYTKGYDSVGVQEIADVAGITKPTLYYYFGSKIGLLKEVLKRYGTEMIDLLKDASYYDNDLPMTLYKTAAAFTEFAIKHRKFYFLMLALSYYAKENEAHKEMEPYMSDLYQMILSIFENAANELGNMNGRQQKFAMGFIGTINYYILFLSETSQGEEIIVTNDQIFTLVHQFMHGIYS</sequence>
<keyword evidence="1 2" id="KW-0238">DNA-binding</keyword>
<dbReference type="SUPFAM" id="SSF46689">
    <property type="entry name" value="Homeodomain-like"/>
    <property type="match status" value="1"/>
</dbReference>
<dbReference type="Proteomes" id="UP000216411">
    <property type="component" value="Unassembled WGS sequence"/>
</dbReference>
<organism evidence="4 5">
    <name type="scientific">Lachnotalea glycerini</name>
    <dbReference type="NCBI Taxonomy" id="1763509"/>
    <lineage>
        <taxon>Bacteria</taxon>
        <taxon>Bacillati</taxon>
        <taxon>Bacillota</taxon>
        <taxon>Clostridia</taxon>
        <taxon>Lachnospirales</taxon>
        <taxon>Lachnospiraceae</taxon>
        <taxon>Lachnotalea</taxon>
    </lineage>
</organism>
<dbReference type="PROSITE" id="PS50977">
    <property type="entry name" value="HTH_TETR_2"/>
    <property type="match status" value="1"/>
</dbReference>
<evidence type="ECO:0000256" key="1">
    <source>
        <dbReference type="ARBA" id="ARBA00023125"/>
    </source>
</evidence>
<dbReference type="PRINTS" id="PR00455">
    <property type="entry name" value="HTHTETR"/>
</dbReference>
<comment type="caution">
    <text evidence="4">The sequence shown here is derived from an EMBL/GenBank/DDBJ whole genome shotgun (WGS) entry which is preliminary data.</text>
</comment>
<evidence type="ECO:0000256" key="2">
    <source>
        <dbReference type="PROSITE-ProRule" id="PRU00335"/>
    </source>
</evidence>
<evidence type="ECO:0000313" key="4">
    <source>
        <dbReference type="EMBL" id="RDY26750.1"/>
    </source>
</evidence>
<dbReference type="Pfam" id="PF00440">
    <property type="entry name" value="TetR_N"/>
    <property type="match status" value="1"/>
</dbReference>